<dbReference type="SUPFAM" id="SSF51735">
    <property type="entry name" value="NAD(P)-binding Rossmann-fold domains"/>
    <property type="match status" value="1"/>
</dbReference>
<dbReference type="GO" id="GO:0000166">
    <property type="term" value="F:nucleotide binding"/>
    <property type="evidence" value="ECO:0007669"/>
    <property type="project" value="InterPro"/>
</dbReference>
<name>A0A0R1UXA1_9LACO</name>
<dbReference type="GeneID" id="98308468"/>
<proteinExistence type="predicted"/>
<dbReference type="AlphaFoldDB" id="A0A0R1UXA1"/>
<keyword evidence="3" id="KW-1185">Reference proteome</keyword>
<dbReference type="Proteomes" id="UP000051166">
    <property type="component" value="Unassembled WGS sequence"/>
</dbReference>
<sequence>MLKLGVIGTGWITKQFVEATQEVGGWQLTSVFSRNLERASAFAADFAGEIKGYRDLDTFFAEGDFDVVYIASPNSLHFAQARQAILADKHVIVEKPACSNPNEMKVLIRLLRRKHHIFYFEAARHFHEPNFKAAERQLRKMKTLQGATLTYLKYSSRFDDFLAGSEPNVFSLDFSGGALQDLGVYLVYDAVSWFGMPQKAMYFPHKLRNGIDGKGVAILQYADFEVTLNLGKTATSYLPSEIYGARDTLWLDNAAELKKVTYFAADGSKTDLTQKTAENPMVAEVKNFTAVLQRPESLSNKQLMEDWLAVAVQVNRVLYSLRQSAQLQFRADFEFR</sequence>
<dbReference type="PANTHER" id="PTHR43054:SF1">
    <property type="entry name" value="SCYLLO-INOSITOL 2-DEHYDROGENASE (NADP(+)) IOLU"/>
    <property type="match status" value="1"/>
</dbReference>
<reference evidence="2 3" key="1">
    <citation type="journal article" date="2015" name="Genome Announc.">
        <title>Expanding the biotechnology potential of lactobacilli through comparative genomics of 213 strains and associated genera.</title>
        <authorList>
            <person name="Sun Z."/>
            <person name="Harris H.M."/>
            <person name="McCann A."/>
            <person name="Guo C."/>
            <person name="Argimon S."/>
            <person name="Zhang W."/>
            <person name="Yang X."/>
            <person name="Jeffery I.B."/>
            <person name="Cooney J.C."/>
            <person name="Kagawa T.F."/>
            <person name="Liu W."/>
            <person name="Song Y."/>
            <person name="Salvetti E."/>
            <person name="Wrobel A."/>
            <person name="Rasinkangas P."/>
            <person name="Parkhill J."/>
            <person name="Rea M.C."/>
            <person name="O'Sullivan O."/>
            <person name="Ritari J."/>
            <person name="Douillard F.P."/>
            <person name="Paul Ross R."/>
            <person name="Yang R."/>
            <person name="Briner A.E."/>
            <person name="Felis G.E."/>
            <person name="de Vos W.M."/>
            <person name="Barrangou R."/>
            <person name="Klaenhammer T.R."/>
            <person name="Caufield P.W."/>
            <person name="Cui Y."/>
            <person name="Zhang H."/>
            <person name="O'Toole P.W."/>
        </authorList>
    </citation>
    <scope>NUCLEOTIDE SEQUENCE [LARGE SCALE GENOMIC DNA]</scope>
    <source>
        <strain evidence="2 3">DSM 16230</strain>
    </source>
</reference>
<accession>A0A0R1UXA1</accession>
<dbReference type="SUPFAM" id="SSF55347">
    <property type="entry name" value="Glyceraldehyde-3-phosphate dehydrogenase-like, C-terminal domain"/>
    <property type="match status" value="1"/>
</dbReference>
<evidence type="ECO:0000313" key="3">
    <source>
        <dbReference type="Proteomes" id="UP000051166"/>
    </source>
</evidence>
<dbReference type="InterPro" id="IPR036291">
    <property type="entry name" value="NAD(P)-bd_dom_sf"/>
</dbReference>
<dbReference type="RefSeq" id="WP_056961032.1">
    <property type="nucleotide sequence ID" value="NZ_AZFQ01000047.1"/>
</dbReference>
<dbReference type="EMBL" id="AZFQ01000047">
    <property type="protein sequence ID" value="KRL97901.1"/>
    <property type="molecule type" value="Genomic_DNA"/>
</dbReference>
<dbReference type="PANTHER" id="PTHR43054">
    <property type="match status" value="1"/>
</dbReference>
<organism evidence="2 3">
    <name type="scientific">Liquorilactobacillus satsumensis DSM 16230 = JCM 12392</name>
    <dbReference type="NCBI Taxonomy" id="1423801"/>
    <lineage>
        <taxon>Bacteria</taxon>
        <taxon>Bacillati</taxon>
        <taxon>Bacillota</taxon>
        <taxon>Bacilli</taxon>
        <taxon>Lactobacillales</taxon>
        <taxon>Lactobacillaceae</taxon>
        <taxon>Liquorilactobacillus</taxon>
    </lineage>
</organism>
<dbReference type="Gene3D" id="3.30.360.10">
    <property type="entry name" value="Dihydrodipicolinate Reductase, domain 2"/>
    <property type="match status" value="1"/>
</dbReference>
<protein>
    <submittedName>
        <fullName evidence="2">Oxidoreductase</fullName>
    </submittedName>
</protein>
<dbReference type="Pfam" id="PF01408">
    <property type="entry name" value="GFO_IDH_MocA"/>
    <property type="match status" value="1"/>
</dbReference>
<dbReference type="InterPro" id="IPR000683">
    <property type="entry name" value="Gfo/Idh/MocA-like_OxRdtase_N"/>
</dbReference>
<comment type="caution">
    <text evidence="2">The sequence shown here is derived from an EMBL/GenBank/DDBJ whole genome shotgun (WGS) entry which is preliminary data.</text>
</comment>
<dbReference type="OrthoDB" id="9815825at2"/>
<dbReference type="STRING" id="1423801.FD50_GL001110"/>
<gene>
    <name evidence="2" type="ORF">FD50_GL001110</name>
</gene>
<evidence type="ECO:0000259" key="1">
    <source>
        <dbReference type="Pfam" id="PF01408"/>
    </source>
</evidence>
<dbReference type="Gene3D" id="3.40.50.720">
    <property type="entry name" value="NAD(P)-binding Rossmann-like Domain"/>
    <property type="match status" value="1"/>
</dbReference>
<dbReference type="PATRIC" id="fig|1423801.4.peg.1131"/>
<feature type="domain" description="Gfo/Idh/MocA-like oxidoreductase N-terminal" evidence="1">
    <location>
        <begin position="3"/>
        <end position="119"/>
    </location>
</feature>
<evidence type="ECO:0000313" key="2">
    <source>
        <dbReference type="EMBL" id="KRL97901.1"/>
    </source>
</evidence>